<feature type="domain" description="B box-type" evidence="3">
    <location>
        <begin position="76"/>
        <end position="117"/>
    </location>
</feature>
<accession>A0A8B6CLE2</accession>
<dbReference type="InterPro" id="IPR011042">
    <property type="entry name" value="6-blade_b-propeller_TolB-like"/>
</dbReference>
<dbReference type="PANTHER" id="PTHR25462">
    <property type="entry name" value="BONUS, ISOFORM C-RELATED"/>
    <property type="match status" value="1"/>
</dbReference>
<evidence type="ECO:0000313" key="5">
    <source>
        <dbReference type="Proteomes" id="UP000596742"/>
    </source>
</evidence>
<dbReference type="GO" id="GO:0061630">
    <property type="term" value="F:ubiquitin protein ligase activity"/>
    <property type="evidence" value="ECO:0007669"/>
    <property type="project" value="TreeGrafter"/>
</dbReference>
<dbReference type="Pfam" id="PF00643">
    <property type="entry name" value="zf-B_box"/>
    <property type="match status" value="1"/>
</dbReference>
<comment type="caution">
    <text evidence="4">The sequence shown here is derived from an EMBL/GenBank/DDBJ whole genome shotgun (WGS) entry which is preliminary data.</text>
</comment>
<dbReference type="OrthoDB" id="6135363at2759"/>
<evidence type="ECO:0000313" key="4">
    <source>
        <dbReference type="EMBL" id="VDI06353.1"/>
    </source>
</evidence>
<protein>
    <recommendedName>
        <fullName evidence="3">B box-type domain-containing protein</fullName>
    </recommendedName>
</protein>
<keyword evidence="5" id="KW-1185">Reference proteome</keyword>
<keyword evidence="2" id="KW-0175">Coiled coil</keyword>
<dbReference type="GO" id="GO:0006513">
    <property type="term" value="P:protein monoubiquitination"/>
    <property type="evidence" value="ECO:0007669"/>
    <property type="project" value="TreeGrafter"/>
</dbReference>
<dbReference type="SUPFAM" id="SSF63829">
    <property type="entry name" value="Calcium-dependent phosphotriesterase"/>
    <property type="match status" value="1"/>
</dbReference>
<feature type="coiled-coil region" evidence="2">
    <location>
        <begin position="197"/>
        <end position="231"/>
    </location>
</feature>
<feature type="coiled-coil region" evidence="2">
    <location>
        <begin position="125"/>
        <end position="152"/>
    </location>
</feature>
<gene>
    <name evidence="4" type="ORF">MGAL_10B013410</name>
</gene>
<keyword evidence="1" id="KW-0862">Zinc</keyword>
<dbReference type="GO" id="GO:0008270">
    <property type="term" value="F:zinc ion binding"/>
    <property type="evidence" value="ECO:0007669"/>
    <property type="project" value="UniProtKB-KW"/>
</dbReference>
<evidence type="ECO:0000259" key="3">
    <source>
        <dbReference type="PROSITE" id="PS50119"/>
    </source>
</evidence>
<reference evidence="4" key="1">
    <citation type="submission" date="2018-11" db="EMBL/GenBank/DDBJ databases">
        <authorList>
            <person name="Alioto T."/>
            <person name="Alioto T."/>
        </authorList>
    </citation>
    <scope>NUCLEOTIDE SEQUENCE</scope>
</reference>
<dbReference type="InterPro" id="IPR000315">
    <property type="entry name" value="Znf_B-box"/>
</dbReference>
<dbReference type="SUPFAM" id="SSF57845">
    <property type="entry name" value="B-box zinc-binding domain"/>
    <property type="match status" value="1"/>
</dbReference>
<dbReference type="Proteomes" id="UP000596742">
    <property type="component" value="Unassembled WGS sequence"/>
</dbReference>
<organism evidence="4 5">
    <name type="scientific">Mytilus galloprovincialis</name>
    <name type="common">Mediterranean mussel</name>
    <dbReference type="NCBI Taxonomy" id="29158"/>
    <lineage>
        <taxon>Eukaryota</taxon>
        <taxon>Metazoa</taxon>
        <taxon>Spiralia</taxon>
        <taxon>Lophotrochozoa</taxon>
        <taxon>Mollusca</taxon>
        <taxon>Bivalvia</taxon>
        <taxon>Autobranchia</taxon>
        <taxon>Pteriomorphia</taxon>
        <taxon>Mytilida</taxon>
        <taxon>Mytiloidea</taxon>
        <taxon>Mytilidae</taxon>
        <taxon>Mytilinae</taxon>
        <taxon>Mytilus</taxon>
    </lineage>
</organism>
<dbReference type="EMBL" id="UYJE01001914">
    <property type="protein sequence ID" value="VDI06353.1"/>
    <property type="molecule type" value="Genomic_DNA"/>
</dbReference>
<dbReference type="Gene3D" id="4.10.830.40">
    <property type="match status" value="1"/>
</dbReference>
<dbReference type="PANTHER" id="PTHR25462:SF229">
    <property type="entry name" value="TRANSCRIPTION INTERMEDIARY FACTOR 1-BETA"/>
    <property type="match status" value="1"/>
</dbReference>
<evidence type="ECO:0000256" key="1">
    <source>
        <dbReference type="PROSITE-ProRule" id="PRU00024"/>
    </source>
</evidence>
<dbReference type="Gene3D" id="3.30.160.60">
    <property type="entry name" value="Classic Zinc Finger"/>
    <property type="match status" value="1"/>
</dbReference>
<evidence type="ECO:0000256" key="2">
    <source>
        <dbReference type="SAM" id="Coils"/>
    </source>
</evidence>
<keyword evidence="1" id="KW-0479">Metal-binding</keyword>
<name>A0A8B6CLE2_MYTGA</name>
<keyword evidence="1" id="KW-0863">Zinc-finger</keyword>
<dbReference type="CDD" id="cd19757">
    <property type="entry name" value="Bbox1"/>
    <property type="match status" value="1"/>
</dbReference>
<sequence length="568" mass="65875">MGSFQSIGMAQTPTLCQFCEDSPDIKWKCINCELFFCQLCNSKIHRKIKGSSEHEVINTKDFGIEDLATSMRKVDLQNMVCTKHSKQKCFAYCNECRVPACSKCLMEPHKGRDYIPLDEMYKNIVSEMRELITKFEENLQFFRNEKDKLQKILSDGEINFHETRETILQTEKEMREAISKSTKDILQELDAKWKPSENRIQTELSELKRNEDELETRMNNLHQALQSHDAADIFSTDKTLEKSLLKYNVNKINQCRTNFIPRNIKVKNGRHSMIGDLYIYRVPEMGLRDTYQSNLVNVTKILVFDDNTAFIGSRTDEKIQKVKFEHNEIKVEEEIYIKVYDMSLTQDGEILVSSGESDIQNTSKDKQLKIFMECSPLNITCVHVTKDNRIIVGLVESFYAELSPSKDCIRRLVVVNQDGDIQHTIEHDKDNQRLLTHPRRIKTFNDNIVVVDIINNEWEGKVVMLDYGGQLHWTYNGCNSIKSDQVKFYLRDVSITSTDMILVADWKNHAIHVLNHAGQVIVYKDVKCLGIEFPLSLDIDNSDVLWIGCHTWAKFDTKKAKIHCVKLT</sequence>
<dbReference type="AlphaFoldDB" id="A0A8B6CLE2"/>
<dbReference type="PROSITE" id="PS50119">
    <property type="entry name" value="ZF_BBOX"/>
    <property type="match status" value="1"/>
</dbReference>
<dbReference type="InterPro" id="IPR047153">
    <property type="entry name" value="TRIM45/56/19-like"/>
</dbReference>
<dbReference type="Gene3D" id="2.120.10.30">
    <property type="entry name" value="TolB, C-terminal domain"/>
    <property type="match status" value="1"/>
</dbReference>
<proteinExistence type="predicted"/>